<gene>
    <name evidence="2" type="ORF">LIER_39053</name>
</gene>
<dbReference type="PANTHER" id="PTHR23054">
    <property type="entry name" value="TERNARY COMPLEX FACTOR MIP1, LEUCINE-ZIPPER-RELATED"/>
    <property type="match status" value="1"/>
</dbReference>
<dbReference type="PANTHER" id="PTHR23054:SF15">
    <property type="entry name" value="OS08G0515700 PROTEIN"/>
    <property type="match status" value="1"/>
</dbReference>
<organism evidence="2 3">
    <name type="scientific">Lithospermum erythrorhizon</name>
    <name type="common">Purple gromwell</name>
    <name type="synonym">Lithospermum officinale var. erythrorhizon</name>
    <dbReference type="NCBI Taxonomy" id="34254"/>
    <lineage>
        <taxon>Eukaryota</taxon>
        <taxon>Viridiplantae</taxon>
        <taxon>Streptophyta</taxon>
        <taxon>Embryophyta</taxon>
        <taxon>Tracheophyta</taxon>
        <taxon>Spermatophyta</taxon>
        <taxon>Magnoliopsida</taxon>
        <taxon>eudicotyledons</taxon>
        <taxon>Gunneridae</taxon>
        <taxon>Pentapetalae</taxon>
        <taxon>asterids</taxon>
        <taxon>lamiids</taxon>
        <taxon>Boraginales</taxon>
        <taxon>Boraginaceae</taxon>
        <taxon>Boraginoideae</taxon>
        <taxon>Lithospermeae</taxon>
        <taxon>Lithospermum</taxon>
    </lineage>
</organism>
<proteinExistence type="predicted"/>
<accession>A0AAV3Q8X0</accession>
<name>A0AAV3Q8X0_LITER</name>
<protein>
    <recommendedName>
        <fullName evidence="1">DUF547 domain-containing protein</fullName>
    </recommendedName>
</protein>
<evidence type="ECO:0000313" key="3">
    <source>
        <dbReference type="Proteomes" id="UP001454036"/>
    </source>
</evidence>
<evidence type="ECO:0000259" key="1">
    <source>
        <dbReference type="Pfam" id="PF04784"/>
    </source>
</evidence>
<dbReference type="Proteomes" id="UP001454036">
    <property type="component" value="Unassembled WGS sequence"/>
</dbReference>
<comment type="caution">
    <text evidence="2">The sequence shown here is derived from an EMBL/GenBank/DDBJ whole genome shotgun (WGS) entry which is preliminary data.</text>
</comment>
<dbReference type="Pfam" id="PF04784">
    <property type="entry name" value="DUF547"/>
    <property type="match status" value="1"/>
</dbReference>
<dbReference type="InterPro" id="IPR006869">
    <property type="entry name" value="DUF547"/>
</dbReference>
<feature type="domain" description="DUF547" evidence="1">
    <location>
        <begin position="30"/>
        <end position="83"/>
    </location>
</feature>
<keyword evidence="3" id="KW-1185">Reference proteome</keyword>
<sequence length="163" mass="18999">MPEYEYPMRLILIGLIPQQWMQLFLSPGKKLLAGNTKHAYQIEYPEPLVHFALCSGSYSDPVLRVYRAKNVFEDLKVAQQEFILANVDVTKEKQIHMPKILSYFAKDMSLNIVGLLEIVGAYLPEVQQKASTMDRPEKHTYWLSRISTFRYLIHKDVMQGMYL</sequence>
<dbReference type="AlphaFoldDB" id="A0AAV3Q8X0"/>
<dbReference type="EMBL" id="BAABME010020470">
    <property type="protein sequence ID" value="GAA0160507.1"/>
    <property type="molecule type" value="Genomic_DNA"/>
</dbReference>
<evidence type="ECO:0000313" key="2">
    <source>
        <dbReference type="EMBL" id="GAA0160507.1"/>
    </source>
</evidence>
<reference evidence="2 3" key="1">
    <citation type="submission" date="2024-01" db="EMBL/GenBank/DDBJ databases">
        <title>The complete chloroplast genome sequence of Lithospermum erythrorhizon: insights into the phylogenetic relationship among Boraginaceae species and the maternal lineages of purple gromwells.</title>
        <authorList>
            <person name="Okada T."/>
            <person name="Watanabe K."/>
        </authorList>
    </citation>
    <scope>NUCLEOTIDE SEQUENCE [LARGE SCALE GENOMIC DNA]</scope>
</reference>